<dbReference type="OrthoDB" id="9782229at2"/>
<dbReference type="InterPro" id="IPR006664">
    <property type="entry name" value="OMP_bac"/>
</dbReference>
<keyword evidence="2 4" id="KW-0472">Membrane</keyword>
<dbReference type="AlphaFoldDB" id="A0A0J1D2J0"/>
<organism evidence="6 7">
    <name type="scientific">Caballeronia mineralivorans PML1(12)</name>
    <dbReference type="NCBI Taxonomy" id="908627"/>
    <lineage>
        <taxon>Bacteria</taxon>
        <taxon>Pseudomonadati</taxon>
        <taxon>Pseudomonadota</taxon>
        <taxon>Betaproteobacteria</taxon>
        <taxon>Burkholderiales</taxon>
        <taxon>Burkholderiaceae</taxon>
        <taxon>Caballeronia</taxon>
    </lineage>
</organism>
<evidence type="ECO:0000313" key="7">
    <source>
        <dbReference type="Proteomes" id="UP000035963"/>
    </source>
</evidence>
<evidence type="ECO:0000256" key="1">
    <source>
        <dbReference type="ARBA" id="ARBA00004442"/>
    </source>
</evidence>
<gene>
    <name evidence="6" type="ORF">EOS_06950</name>
</gene>
<keyword evidence="6" id="KW-0282">Flagellum</keyword>
<evidence type="ECO:0000259" key="5">
    <source>
        <dbReference type="PROSITE" id="PS51123"/>
    </source>
</evidence>
<keyword evidence="3" id="KW-0998">Cell outer membrane</keyword>
<dbReference type="Pfam" id="PF00691">
    <property type="entry name" value="OmpA"/>
    <property type="match status" value="1"/>
</dbReference>
<dbReference type="CDD" id="cd07185">
    <property type="entry name" value="OmpA_C-like"/>
    <property type="match status" value="1"/>
</dbReference>
<dbReference type="InterPro" id="IPR006665">
    <property type="entry name" value="OmpA-like"/>
</dbReference>
<dbReference type="PROSITE" id="PS51123">
    <property type="entry name" value="OMPA_2"/>
    <property type="match status" value="1"/>
</dbReference>
<evidence type="ECO:0000256" key="2">
    <source>
        <dbReference type="ARBA" id="ARBA00023136"/>
    </source>
</evidence>
<sequence length="171" mass="18483">MKAFQTIVNACATTVLLAGCASGLNRSKEEALNQKVGIVVHPVRDGVELRLQESALFDFDEASMRPESIAVLNRAAVLLKRSTRPIMVEGHTDNVGPFDYNQALSTARANAVGDALVARGVPAARIKTKGIAFLQPIATNDTPEGRALNRRVEILVKTETEETLLGQFKTK</sequence>
<proteinExistence type="predicted"/>
<keyword evidence="7" id="KW-1185">Reference proteome</keyword>
<evidence type="ECO:0000313" key="6">
    <source>
        <dbReference type="EMBL" id="KLU26965.1"/>
    </source>
</evidence>
<dbReference type="InterPro" id="IPR050330">
    <property type="entry name" value="Bact_OuterMem_StrucFunc"/>
</dbReference>
<dbReference type="RefSeq" id="WP_047845879.1">
    <property type="nucleotide sequence ID" value="NZ_AEJF01000057.1"/>
</dbReference>
<protein>
    <submittedName>
        <fullName evidence="6">Flagellar motor protein MotB</fullName>
    </submittedName>
</protein>
<comment type="subcellular location">
    <subcellularLocation>
        <location evidence="1">Cell outer membrane</location>
    </subcellularLocation>
</comment>
<evidence type="ECO:0000256" key="3">
    <source>
        <dbReference type="ARBA" id="ARBA00023237"/>
    </source>
</evidence>
<keyword evidence="6" id="KW-0966">Cell projection</keyword>
<reference evidence="6 7" key="1">
    <citation type="journal article" date="2015" name="Genome Announc.">
        <title>Draft Genome Sequence of Burkholderia sp. Strain PML1(12), an Ectomycorrhizosphere-Inhabiting Bacterium with Effective Mineral-Weathering Ability.</title>
        <authorList>
            <person name="Uroz S."/>
            <person name="Oger P."/>
        </authorList>
    </citation>
    <scope>NUCLEOTIDE SEQUENCE [LARGE SCALE GENOMIC DNA]</scope>
    <source>
        <strain evidence="7">PML1(12)</strain>
    </source>
</reference>
<feature type="domain" description="OmpA-like" evidence="5">
    <location>
        <begin position="44"/>
        <end position="160"/>
    </location>
</feature>
<comment type="caution">
    <text evidence="6">The sequence shown here is derived from an EMBL/GenBank/DDBJ whole genome shotgun (WGS) entry which is preliminary data.</text>
</comment>
<dbReference type="EMBL" id="AEJF01000057">
    <property type="protein sequence ID" value="KLU26965.1"/>
    <property type="molecule type" value="Genomic_DNA"/>
</dbReference>
<evidence type="ECO:0000256" key="4">
    <source>
        <dbReference type="PROSITE-ProRule" id="PRU00473"/>
    </source>
</evidence>
<accession>A0A0J1D2J0</accession>
<dbReference type="GO" id="GO:0009279">
    <property type="term" value="C:cell outer membrane"/>
    <property type="evidence" value="ECO:0007669"/>
    <property type="project" value="UniProtKB-SubCell"/>
</dbReference>
<dbReference type="PANTHER" id="PTHR30329:SF21">
    <property type="entry name" value="LIPOPROTEIN YIAD-RELATED"/>
    <property type="match status" value="1"/>
</dbReference>
<dbReference type="InterPro" id="IPR036737">
    <property type="entry name" value="OmpA-like_sf"/>
</dbReference>
<dbReference type="PANTHER" id="PTHR30329">
    <property type="entry name" value="STATOR ELEMENT OF FLAGELLAR MOTOR COMPLEX"/>
    <property type="match status" value="1"/>
</dbReference>
<dbReference type="PRINTS" id="PR01021">
    <property type="entry name" value="OMPADOMAIN"/>
</dbReference>
<dbReference type="SUPFAM" id="SSF103088">
    <property type="entry name" value="OmpA-like"/>
    <property type="match status" value="1"/>
</dbReference>
<name>A0A0J1D2J0_9BURK</name>
<keyword evidence="6" id="KW-0969">Cilium</keyword>
<dbReference type="PROSITE" id="PS51257">
    <property type="entry name" value="PROKAR_LIPOPROTEIN"/>
    <property type="match status" value="1"/>
</dbReference>
<dbReference type="Proteomes" id="UP000035963">
    <property type="component" value="Unassembled WGS sequence"/>
</dbReference>
<dbReference type="Gene3D" id="3.30.1330.60">
    <property type="entry name" value="OmpA-like domain"/>
    <property type="match status" value="1"/>
</dbReference>
<dbReference type="PATRIC" id="fig|908627.4.peg.1541"/>